<dbReference type="GO" id="GO:0006909">
    <property type="term" value="P:phagocytosis"/>
    <property type="evidence" value="ECO:0007669"/>
    <property type="project" value="EnsemblProtists"/>
</dbReference>
<comment type="cofactor">
    <cofactor evidence="7">
        <name>Ca(2+)</name>
        <dbReference type="ChEBI" id="CHEBI:29108"/>
    </cofactor>
    <text evidence="7">Binds 1 Ca(2+) ion per subunit.</text>
</comment>
<feature type="binding site" evidence="7">
    <location>
        <position position="563"/>
    </location>
    <ligand>
        <name>Ca(2+)</name>
        <dbReference type="ChEBI" id="CHEBI:29108"/>
    </ligand>
</feature>
<dbReference type="InterPro" id="IPR050819">
    <property type="entry name" value="Tripeptidyl-peptidase_I"/>
</dbReference>
<dbReference type="CDD" id="cd11377">
    <property type="entry name" value="Pro-peptidase_S53"/>
    <property type="match status" value="1"/>
</dbReference>
<feature type="active site" description="Charge relay system" evidence="7">
    <location>
        <position position="301"/>
    </location>
</feature>
<gene>
    <name evidence="9" type="primary">tpp1</name>
    <name evidence="9" type="ORF">DFA_10992</name>
</gene>
<feature type="domain" description="Peptidase S53" evidence="8">
    <location>
        <begin position="232"/>
        <end position="585"/>
    </location>
</feature>
<dbReference type="GO" id="GO:0006508">
    <property type="term" value="P:proteolysis"/>
    <property type="evidence" value="ECO:0007669"/>
    <property type="project" value="UniProtKB-KW"/>
</dbReference>
<keyword evidence="10" id="KW-1185">Reference proteome</keyword>
<evidence type="ECO:0000256" key="3">
    <source>
        <dbReference type="ARBA" id="ARBA00022801"/>
    </source>
</evidence>
<dbReference type="GO" id="GO:0046872">
    <property type="term" value="F:metal ion binding"/>
    <property type="evidence" value="ECO:0007669"/>
    <property type="project" value="UniProtKB-UniRule"/>
</dbReference>
<dbReference type="GO" id="GO:0019954">
    <property type="term" value="P:asexual reproduction"/>
    <property type="evidence" value="ECO:0007669"/>
    <property type="project" value="EnsemblProtists"/>
</dbReference>
<dbReference type="SMART" id="SM00944">
    <property type="entry name" value="Pro-kuma_activ"/>
    <property type="match status" value="1"/>
</dbReference>
<organism evidence="9 10">
    <name type="scientific">Cavenderia fasciculata</name>
    <name type="common">Slime mold</name>
    <name type="synonym">Dictyostelium fasciculatum</name>
    <dbReference type="NCBI Taxonomy" id="261658"/>
    <lineage>
        <taxon>Eukaryota</taxon>
        <taxon>Amoebozoa</taxon>
        <taxon>Evosea</taxon>
        <taxon>Eumycetozoa</taxon>
        <taxon>Dictyostelia</taxon>
        <taxon>Acytosteliales</taxon>
        <taxon>Cavenderiaceae</taxon>
        <taxon>Cavenderia</taxon>
    </lineage>
</organism>
<proteinExistence type="predicted"/>
<dbReference type="Pfam" id="PF09286">
    <property type="entry name" value="Pro-kuma_activ"/>
    <property type="match status" value="1"/>
</dbReference>
<evidence type="ECO:0000256" key="5">
    <source>
        <dbReference type="ARBA" id="ARBA00022837"/>
    </source>
</evidence>
<evidence type="ECO:0000313" key="10">
    <source>
        <dbReference type="Proteomes" id="UP000007797"/>
    </source>
</evidence>
<keyword evidence="1 7" id="KW-0645">Protease</keyword>
<dbReference type="InterPro" id="IPR036852">
    <property type="entry name" value="Peptidase_S8/S53_dom_sf"/>
</dbReference>
<evidence type="ECO:0000256" key="1">
    <source>
        <dbReference type="ARBA" id="ARBA00022670"/>
    </source>
</evidence>
<evidence type="ECO:0000313" key="9">
    <source>
        <dbReference type="EMBL" id="EGG14732.1"/>
    </source>
</evidence>
<dbReference type="SUPFAM" id="SSF52743">
    <property type="entry name" value="Subtilisin-like"/>
    <property type="match status" value="1"/>
</dbReference>
<dbReference type="InterPro" id="IPR015366">
    <property type="entry name" value="S53_propep"/>
</dbReference>
<dbReference type="SUPFAM" id="SSF54897">
    <property type="entry name" value="Protease propeptides/inhibitors"/>
    <property type="match status" value="1"/>
</dbReference>
<evidence type="ECO:0000256" key="4">
    <source>
        <dbReference type="ARBA" id="ARBA00022825"/>
    </source>
</evidence>
<keyword evidence="3 7" id="KW-0378">Hydrolase</keyword>
<feature type="binding site" evidence="7">
    <location>
        <position position="543"/>
    </location>
    <ligand>
        <name>Ca(2+)</name>
        <dbReference type="ChEBI" id="CHEBI:29108"/>
    </ligand>
</feature>
<keyword evidence="6" id="KW-0865">Zymogen</keyword>
<dbReference type="GO" id="GO:0044351">
    <property type="term" value="P:macropinocytosis"/>
    <property type="evidence" value="ECO:0007669"/>
    <property type="project" value="EnsemblProtists"/>
</dbReference>
<name>F4QBZ4_CACFS</name>
<reference evidence="10" key="1">
    <citation type="journal article" date="2011" name="Genome Res.">
        <title>Phylogeny-wide analysis of social amoeba genomes highlights ancient origins for complex intercellular communication.</title>
        <authorList>
            <person name="Heidel A.J."/>
            <person name="Lawal H.M."/>
            <person name="Felder M."/>
            <person name="Schilde C."/>
            <person name="Helps N.R."/>
            <person name="Tunggal B."/>
            <person name="Rivero F."/>
            <person name="John U."/>
            <person name="Schleicher M."/>
            <person name="Eichinger L."/>
            <person name="Platzer M."/>
            <person name="Noegel A.A."/>
            <person name="Schaap P."/>
            <person name="Gloeckner G."/>
        </authorList>
    </citation>
    <scope>NUCLEOTIDE SEQUENCE [LARGE SCALE GENOMIC DNA]</scope>
    <source>
        <strain evidence="10">SH3</strain>
    </source>
</reference>
<dbReference type="GO" id="GO:0030587">
    <property type="term" value="P:sorocarp development"/>
    <property type="evidence" value="ECO:0007669"/>
    <property type="project" value="EnsemblProtists"/>
</dbReference>
<dbReference type="STRING" id="1054147.F4QBZ4"/>
<dbReference type="OMA" id="VTITPDC"/>
<dbReference type="CDD" id="cd04056">
    <property type="entry name" value="Peptidases_S53"/>
    <property type="match status" value="1"/>
</dbReference>
<feature type="active site" description="Charge relay system" evidence="7">
    <location>
        <position position="498"/>
    </location>
</feature>
<protein>
    <submittedName>
        <fullName evidence="9">Peptidase S8 and S53 domain-containing protein</fullName>
    </submittedName>
</protein>
<dbReference type="GO" id="GO:1902349">
    <property type="term" value="P:response to chloroquine"/>
    <property type="evidence" value="ECO:0007669"/>
    <property type="project" value="EnsemblProtists"/>
</dbReference>
<dbReference type="GO" id="GO:0005764">
    <property type="term" value="C:lysosome"/>
    <property type="evidence" value="ECO:0007669"/>
    <property type="project" value="EnsemblProtists"/>
</dbReference>
<dbReference type="PANTHER" id="PTHR14218:SF14">
    <property type="entry name" value="TRIPEPTIDYL-PEPTIDASE 1"/>
    <property type="match status" value="1"/>
</dbReference>
<evidence type="ECO:0000259" key="8">
    <source>
        <dbReference type="PROSITE" id="PS51695"/>
    </source>
</evidence>
<dbReference type="RefSeq" id="XP_004351240.1">
    <property type="nucleotide sequence ID" value="XM_004351188.1"/>
</dbReference>
<evidence type="ECO:0000256" key="7">
    <source>
        <dbReference type="PROSITE-ProRule" id="PRU01032"/>
    </source>
</evidence>
<dbReference type="Gene3D" id="3.40.50.200">
    <property type="entry name" value="Peptidase S8/S53 domain"/>
    <property type="match status" value="1"/>
</dbReference>
<dbReference type="PROSITE" id="PS51695">
    <property type="entry name" value="SEDOLISIN"/>
    <property type="match status" value="1"/>
</dbReference>
<dbReference type="GO" id="GO:0008240">
    <property type="term" value="F:tripeptidyl-peptidase activity"/>
    <property type="evidence" value="ECO:0007669"/>
    <property type="project" value="EnsemblProtists"/>
</dbReference>
<evidence type="ECO:0000256" key="2">
    <source>
        <dbReference type="ARBA" id="ARBA00022723"/>
    </source>
</evidence>
<dbReference type="OrthoDB" id="16742at2759"/>
<dbReference type="AlphaFoldDB" id="F4QBZ4"/>
<keyword evidence="2 7" id="KW-0479">Metal-binding</keyword>
<dbReference type="Proteomes" id="UP000007797">
    <property type="component" value="Unassembled WGS sequence"/>
</dbReference>
<dbReference type="InterPro" id="IPR030400">
    <property type="entry name" value="Sedolisin_dom"/>
</dbReference>
<feature type="active site" description="Charge relay system" evidence="7">
    <location>
        <position position="305"/>
    </location>
</feature>
<keyword evidence="5 7" id="KW-0106">Calcium</keyword>
<accession>F4QBZ4</accession>
<dbReference type="GO" id="GO:0004252">
    <property type="term" value="F:serine-type endopeptidase activity"/>
    <property type="evidence" value="ECO:0007669"/>
    <property type="project" value="UniProtKB-UniRule"/>
</dbReference>
<feature type="binding site" evidence="7">
    <location>
        <position position="565"/>
    </location>
    <ligand>
        <name>Ca(2+)</name>
        <dbReference type="ChEBI" id="CHEBI:29108"/>
    </ligand>
</feature>
<dbReference type="PROSITE" id="PS00138">
    <property type="entry name" value="SUBTILASE_SER"/>
    <property type="match status" value="1"/>
</dbReference>
<feature type="binding site" evidence="7">
    <location>
        <position position="544"/>
    </location>
    <ligand>
        <name>Ca(2+)</name>
        <dbReference type="ChEBI" id="CHEBI:29108"/>
    </ligand>
</feature>
<dbReference type="InterPro" id="IPR023828">
    <property type="entry name" value="Peptidase_S8_Ser-AS"/>
</dbReference>
<dbReference type="PANTHER" id="PTHR14218">
    <property type="entry name" value="PROTEASE S8 TRIPEPTIDYL PEPTIDASE I CLN2"/>
    <property type="match status" value="1"/>
</dbReference>
<dbReference type="EMBL" id="GL883028">
    <property type="protein sequence ID" value="EGG14732.1"/>
    <property type="molecule type" value="Genomic_DNA"/>
</dbReference>
<keyword evidence="4 7" id="KW-0720">Serine protease</keyword>
<dbReference type="GeneID" id="14866577"/>
<dbReference type="KEGG" id="dfa:DFA_10992"/>
<dbReference type="Pfam" id="PF00082">
    <property type="entry name" value="Peptidase_S8"/>
    <property type="match status" value="1"/>
</dbReference>
<evidence type="ECO:0000256" key="6">
    <source>
        <dbReference type="ARBA" id="ARBA00023145"/>
    </source>
</evidence>
<sequence length="585" mass="65738">MKEKWWVLIDDDHNNTVILIIISGIFADTLEKKVTHKDDEISPYGPARIPARKYVEHSKPVQVDSKLWKKKNIENKVDELVDLTFGVRQENLDHLKQIVEDVSNPDSAKYGQYLKFDEVKDIVKPNPENLDAIMGWLGENSVINAKVMKTGDFIRATVPVSKAEELLAVRYSKFQSKIATDVSFYRSTDPYSVPSHLVDKIDFIGGVNHLPTVPKQKNTDATKGSNKYLFPHVTPQVIYDSLNMSNAPTTRSKMNGQAIAQFLEEYYSPSDFDIFQRRFGMPKQDVSNIVGPNVEDNPGMETALDIQYITAVAPNINTWIVSLPGRHEGQEPFLDWLIDMADMKDLPWVHSISYGDDENTIDPAYTKRVDVEFQKYAAMGRTMLFASGDSGTGCDKACKTYVPNWPTSSPYVLSVGGVVYKGVYDMDGDQISGGGFSNYFSSPPYQLDHVQNYFDQINGSYPYHQSNLLGRGYPDVSCYSEHLVIVHNRRFIIIGGTSASTPIVAGLISLINEERFNANKPPVGFINPLLYKIAKDHPDAFKDIQTGENQNGCCQEGYHCKEGWDPVTGLGVPNFNKLLKYAMDY</sequence>
<dbReference type="InterPro" id="IPR000209">
    <property type="entry name" value="Peptidase_S8/S53_dom"/>
</dbReference>